<dbReference type="PANTHER" id="PTHR13710">
    <property type="entry name" value="DNA HELICASE RECQ FAMILY MEMBER"/>
    <property type="match status" value="1"/>
</dbReference>
<dbReference type="GO" id="GO:0005737">
    <property type="term" value="C:cytoplasm"/>
    <property type="evidence" value="ECO:0007669"/>
    <property type="project" value="TreeGrafter"/>
</dbReference>
<sequence>MSSLPQNNLKEQLARHSSAAQSKLSLAKPKPGAFSFKKKSSSGITKVEVSTKVISSNVLANSSVNVSKNSLVTKSPLIFSNKLERPQKSQINNFFPVSSKGKSDSISAAGNCAPAGQTPSTVSALKVTTAPTKSDNQFTNGNGGISTSLDASLGFPIDDWDDFDDFETPVKAKNDSFSSEISGKSANPVSSFSDGKRKFSLMTPQLSNSFSNKNGLSTSEPPHMETDELEHSVDKAAVSPGPSLNQDPAEIEFEDSPVQMTRRRFPAHLKSAISDSEEDNDDVLEPFKGMAGNKEKWIDPKVIKLDDNSEPEDDLDYIPPSPIPDEISYTTCALKTRSKSADVESRDRPVLSKGPITTLHEPSDHHSKDTTNEQLFSIMQSICSLVDSIPEHELIALSCGNELLLKRAQRKRIIVTSGGSLLKMQQPDSTVISEPSFKDKSSFSCDTYSVMSSGSSVPVDSKKPPQTRRSSVISVDYDSDSIINPKASSKNSGKIYVKDQSMCDSPSTYSLTSPAFTYSNKTSTDLDGSELFFSPKKLNTVVQNKSNTPAASTAAEEHDDFYNDYFDIDDFNDSDIPDYFDGPPKSSTVTPTVKKGGPSMSSWDKKPTTPAPTPKPAKICSPEPTYRNPAHDRLRGFNFPHSQEMMKIFHKRFGLHQFRFNQLEAINAAILSEDTFVLMPTGGGKSLCYQLPACVLQGVTVVISPLKSLIVDQVQKLTTLDIPATSLSGNISESEAGRIYMQLSRKDPIIKLLYVTPEKVSASHKLISALHNLYDRGLLGRFVIDEAHCVSQWGHDFRPDYKKLHEMRQKFPNVPMMALTATATPRVQKDILNQLNMTRPQVFTMSFNRTNLKYTVLPKKPKKVDEDCIVWIKKNYPRDSGIVYCLSRKDCDAMAESLQRARISALSYHAGLSDGDREHVQTKWINQDGCQVICATIAFGMGIDKPDVRYVIHASLPKSVEGYYQESGRAGRDGEISHCILFYSYSDVHRIKRILTLDKEGDRQTKATHLNNLHCMVHFCENMMECRRIQLLAYFGEMKFNKSFCKDNADVSCDNCAKPNQYKMRNVSDDVKKIVSFVQENCEKVGARFGRTAQQIRLTLNMLVDIFVGSKSAKVQTGMFGMGGVYSRHNADRLFKKLVLENVLVEDFYITNGGQAVAYISAGSKAMNVLSGHMQVEFYETESASSIRKHKAAEAQDVSQREQKVQECLKELLDLCKQLGKAFGIHYYNIFSTATLKKISEKLSSDPEVLLQMDGVTEDKLEKYGAEVIQVLQKYSEWQQPEEPTMTTDNGGDGWIDTAQGRTYGDDEYESSNYFHSQPAQGQKRKKAPFFKYSKKRKAYGNTSANSKGRGYSSNKSWSSSSSRGGSKAAGRGYRGSAGDAPAGRTPGFLTVPTPQTYQRPFLKPAFSHMG</sequence>
<dbReference type="InterPro" id="IPR032437">
    <property type="entry name" value="BLM_N"/>
</dbReference>
<evidence type="ECO:0000256" key="11">
    <source>
        <dbReference type="ARBA" id="ARBA00022840"/>
    </source>
</evidence>
<dbReference type="SMART" id="SM00956">
    <property type="entry name" value="RQC"/>
    <property type="match status" value="1"/>
</dbReference>
<dbReference type="PANTHER" id="PTHR13710:SF153">
    <property type="entry name" value="RECQ-LIKE DNA HELICASE BLM"/>
    <property type="match status" value="1"/>
</dbReference>
<dbReference type="EC" id="5.6.2.4" evidence="17"/>
<dbReference type="InterPro" id="IPR032284">
    <property type="entry name" value="RecQ_Zn-bd"/>
</dbReference>
<keyword evidence="5" id="KW-0479">Metal-binding</keyword>
<proteinExistence type="inferred from homology"/>
<dbReference type="SUPFAM" id="SSF46785">
    <property type="entry name" value="Winged helix' DNA-binding domain"/>
    <property type="match status" value="1"/>
</dbReference>
<dbReference type="GeneID" id="115010310"/>
<dbReference type="InterPro" id="IPR014001">
    <property type="entry name" value="Helicase_ATP-bd"/>
</dbReference>
<dbReference type="Pfam" id="PF16202">
    <property type="entry name" value="BLM_N"/>
    <property type="match status" value="1"/>
</dbReference>
<dbReference type="InterPro" id="IPR011545">
    <property type="entry name" value="DEAD/DEAH_box_helicase_dom"/>
</dbReference>
<reference evidence="25" key="1">
    <citation type="submission" date="2025-08" db="UniProtKB">
        <authorList>
            <consortium name="RefSeq"/>
        </authorList>
    </citation>
    <scope>IDENTIFICATION</scope>
</reference>
<evidence type="ECO:0000256" key="12">
    <source>
        <dbReference type="ARBA" id="ARBA00023125"/>
    </source>
</evidence>
<dbReference type="Pfam" id="PF08072">
    <property type="entry name" value="BDHCT"/>
    <property type="match status" value="1"/>
</dbReference>
<dbReference type="InterPro" id="IPR002464">
    <property type="entry name" value="DNA/RNA_helicase_DEAH_CS"/>
</dbReference>
<feature type="compositionally biased region" description="Polar residues" evidence="20">
    <location>
        <begin position="1"/>
        <end position="10"/>
    </location>
</feature>
<dbReference type="InterPro" id="IPR018982">
    <property type="entry name" value="RQC_domain"/>
</dbReference>
<dbReference type="Pfam" id="PF09382">
    <property type="entry name" value="RQC"/>
    <property type="match status" value="1"/>
</dbReference>
<dbReference type="GO" id="GO:0043138">
    <property type="term" value="F:3'-5' DNA helicase activity"/>
    <property type="evidence" value="ECO:0007669"/>
    <property type="project" value="UniProtKB-EC"/>
</dbReference>
<dbReference type="SMART" id="SM00490">
    <property type="entry name" value="HELICc"/>
    <property type="match status" value="1"/>
</dbReference>
<dbReference type="SUPFAM" id="SSF52540">
    <property type="entry name" value="P-loop containing nucleoside triphosphate hydrolases"/>
    <property type="match status" value="2"/>
</dbReference>
<feature type="compositionally biased region" description="Polar residues" evidence="20">
    <location>
        <begin position="175"/>
        <end position="193"/>
    </location>
</feature>
<evidence type="ECO:0000256" key="3">
    <source>
        <dbReference type="ARBA" id="ARBA00005446"/>
    </source>
</evidence>
<evidence type="ECO:0000256" key="6">
    <source>
        <dbReference type="ARBA" id="ARBA00022741"/>
    </source>
</evidence>
<evidence type="ECO:0000256" key="4">
    <source>
        <dbReference type="ARBA" id="ARBA00022705"/>
    </source>
</evidence>
<evidence type="ECO:0000256" key="14">
    <source>
        <dbReference type="ARBA" id="ARBA00023235"/>
    </source>
</evidence>
<dbReference type="GO" id="GO:0005634">
    <property type="term" value="C:nucleus"/>
    <property type="evidence" value="ECO:0007669"/>
    <property type="project" value="UniProtKB-SubCell"/>
</dbReference>
<evidence type="ECO:0000256" key="10">
    <source>
        <dbReference type="ARBA" id="ARBA00022833"/>
    </source>
</evidence>
<evidence type="ECO:0000256" key="7">
    <source>
        <dbReference type="ARBA" id="ARBA00022763"/>
    </source>
</evidence>
<dbReference type="Pfam" id="PF00270">
    <property type="entry name" value="DEAD"/>
    <property type="match status" value="1"/>
</dbReference>
<dbReference type="InterPro" id="IPR002121">
    <property type="entry name" value="HRDC_dom"/>
</dbReference>
<keyword evidence="13" id="KW-0234">DNA repair</keyword>
<comment type="subcellular location">
    <subcellularLocation>
        <location evidence="2">Nucleus</location>
    </subcellularLocation>
</comment>
<dbReference type="SMART" id="SM00341">
    <property type="entry name" value="HRDC"/>
    <property type="match status" value="1"/>
</dbReference>
<feature type="compositionally biased region" description="Basic and acidic residues" evidence="20">
    <location>
        <begin position="339"/>
        <end position="350"/>
    </location>
</feature>
<evidence type="ECO:0000256" key="18">
    <source>
        <dbReference type="ARBA" id="ARBA00044542"/>
    </source>
</evidence>
<dbReference type="GO" id="GO:0005694">
    <property type="term" value="C:chromosome"/>
    <property type="evidence" value="ECO:0007669"/>
    <property type="project" value="TreeGrafter"/>
</dbReference>
<feature type="compositionally biased region" description="Polar residues" evidence="20">
    <location>
        <begin position="202"/>
        <end position="220"/>
    </location>
</feature>
<keyword evidence="9" id="KW-0347">Helicase</keyword>
<evidence type="ECO:0000256" key="13">
    <source>
        <dbReference type="ARBA" id="ARBA00023204"/>
    </source>
</evidence>
<dbReference type="Proteomes" id="UP000504630">
    <property type="component" value="Chromosome 6"/>
</dbReference>
<dbReference type="InterPro" id="IPR001650">
    <property type="entry name" value="Helicase_C-like"/>
</dbReference>
<feature type="compositionally biased region" description="Low complexity" evidence="20">
    <location>
        <begin position="17"/>
        <end position="35"/>
    </location>
</feature>
<dbReference type="RefSeq" id="XP_029290722.1">
    <property type="nucleotide sequence ID" value="XM_029434862.1"/>
</dbReference>
<dbReference type="CDD" id="cd18794">
    <property type="entry name" value="SF2_C_RecQ"/>
    <property type="match status" value="1"/>
</dbReference>
<evidence type="ECO:0000256" key="15">
    <source>
        <dbReference type="ARBA" id="ARBA00023242"/>
    </source>
</evidence>
<dbReference type="PROSITE" id="PS51194">
    <property type="entry name" value="HELICASE_CTER"/>
    <property type="match status" value="1"/>
</dbReference>
<dbReference type="CTD" id="641"/>
<evidence type="ECO:0000256" key="2">
    <source>
        <dbReference type="ARBA" id="ARBA00004123"/>
    </source>
</evidence>
<name>A0A6J2Q0B9_COTGO</name>
<dbReference type="GO" id="GO:0003677">
    <property type="term" value="F:DNA binding"/>
    <property type="evidence" value="ECO:0007669"/>
    <property type="project" value="UniProtKB-KW"/>
</dbReference>
<dbReference type="Gene3D" id="3.40.50.300">
    <property type="entry name" value="P-loop containing nucleotide triphosphate hydrolases"/>
    <property type="match status" value="2"/>
</dbReference>
<keyword evidence="14" id="KW-0413">Isomerase</keyword>
<dbReference type="GO" id="GO:0005524">
    <property type="term" value="F:ATP binding"/>
    <property type="evidence" value="ECO:0007669"/>
    <property type="project" value="UniProtKB-KW"/>
</dbReference>
<dbReference type="FunFam" id="3.40.50.300:FF:000340">
    <property type="entry name" value="Bloom syndrome, RecQ helicase"/>
    <property type="match status" value="1"/>
</dbReference>
<feature type="domain" description="Helicase ATP-binding" evidence="22">
    <location>
        <begin position="666"/>
        <end position="841"/>
    </location>
</feature>
<keyword evidence="6" id="KW-0547">Nucleotide-binding</keyword>
<evidence type="ECO:0000256" key="17">
    <source>
        <dbReference type="ARBA" id="ARBA00034808"/>
    </source>
</evidence>
<dbReference type="Gene3D" id="1.10.10.10">
    <property type="entry name" value="Winged helix-like DNA-binding domain superfamily/Winged helix DNA-binding domain"/>
    <property type="match status" value="1"/>
</dbReference>
<evidence type="ECO:0000256" key="1">
    <source>
        <dbReference type="ARBA" id="ARBA00001947"/>
    </source>
</evidence>
<dbReference type="FunFam" id="1.10.150.80:FF:000003">
    <property type="entry name" value="Bloom syndrome RecQ-like helicase"/>
    <property type="match status" value="1"/>
</dbReference>
<dbReference type="SUPFAM" id="SSF47819">
    <property type="entry name" value="HRDC-like"/>
    <property type="match status" value="1"/>
</dbReference>
<evidence type="ECO:0000313" key="25">
    <source>
        <dbReference type="RefSeq" id="XP_029290722.1"/>
    </source>
</evidence>
<dbReference type="InterPro" id="IPR004589">
    <property type="entry name" value="DNA_helicase_ATP-dep_RecQ"/>
</dbReference>
<organism evidence="24 25">
    <name type="scientific">Cottoperca gobio</name>
    <name type="common">Frogmouth</name>
    <name type="synonym">Aphritis gobio</name>
    <dbReference type="NCBI Taxonomy" id="56716"/>
    <lineage>
        <taxon>Eukaryota</taxon>
        <taxon>Metazoa</taxon>
        <taxon>Chordata</taxon>
        <taxon>Craniata</taxon>
        <taxon>Vertebrata</taxon>
        <taxon>Euteleostomi</taxon>
        <taxon>Actinopterygii</taxon>
        <taxon>Neopterygii</taxon>
        <taxon>Teleostei</taxon>
        <taxon>Neoteleostei</taxon>
        <taxon>Acanthomorphata</taxon>
        <taxon>Eupercaria</taxon>
        <taxon>Perciformes</taxon>
        <taxon>Notothenioidei</taxon>
        <taxon>Bovichtidae</taxon>
        <taxon>Cottoperca</taxon>
    </lineage>
</organism>
<evidence type="ECO:0000313" key="24">
    <source>
        <dbReference type="Proteomes" id="UP000504630"/>
    </source>
</evidence>
<keyword evidence="12" id="KW-0238">DNA-binding</keyword>
<dbReference type="GO" id="GO:0000724">
    <property type="term" value="P:double-strand break repair via homologous recombination"/>
    <property type="evidence" value="ECO:0007669"/>
    <property type="project" value="TreeGrafter"/>
</dbReference>
<dbReference type="Pfam" id="PF00570">
    <property type="entry name" value="HRDC"/>
    <property type="match status" value="1"/>
</dbReference>
<dbReference type="InterPro" id="IPR010997">
    <property type="entry name" value="HRDC-like_sf"/>
</dbReference>
<evidence type="ECO:0000259" key="22">
    <source>
        <dbReference type="PROSITE" id="PS51192"/>
    </source>
</evidence>
<feature type="compositionally biased region" description="Basic residues" evidence="20">
    <location>
        <begin position="1323"/>
        <end position="1339"/>
    </location>
</feature>
<evidence type="ECO:0000256" key="20">
    <source>
        <dbReference type="SAM" id="MobiDB-lite"/>
    </source>
</evidence>
<evidence type="ECO:0000259" key="23">
    <source>
        <dbReference type="PROSITE" id="PS51194"/>
    </source>
</evidence>
<dbReference type="Pfam" id="PF16124">
    <property type="entry name" value="RecQ_Zn_bind"/>
    <property type="match status" value="1"/>
</dbReference>
<dbReference type="GO" id="GO:0016818">
    <property type="term" value="F:hydrolase activity, acting on acid anhydrides, in phosphorus-containing anhydrides"/>
    <property type="evidence" value="ECO:0007669"/>
    <property type="project" value="InterPro"/>
</dbReference>
<comment type="catalytic activity">
    <reaction evidence="16">
        <text>Couples ATP hydrolysis with the unwinding of duplex DNA by translocating in the 3'-5' direction.</text>
        <dbReference type="EC" id="5.6.2.4"/>
    </reaction>
</comment>
<dbReference type="InterPro" id="IPR036390">
    <property type="entry name" value="WH_DNA-bd_sf"/>
</dbReference>
<evidence type="ECO:0000256" key="8">
    <source>
        <dbReference type="ARBA" id="ARBA00022801"/>
    </source>
</evidence>
<feature type="compositionally biased region" description="Low complexity" evidence="20">
    <location>
        <begin position="1349"/>
        <end position="1379"/>
    </location>
</feature>
<evidence type="ECO:0000256" key="16">
    <source>
        <dbReference type="ARBA" id="ARBA00034617"/>
    </source>
</evidence>
<feature type="compositionally biased region" description="Polar residues" evidence="20">
    <location>
        <begin position="1311"/>
        <end position="1321"/>
    </location>
</feature>
<feature type="compositionally biased region" description="Basic and acidic residues" evidence="20">
    <location>
        <begin position="222"/>
        <end position="231"/>
    </location>
</feature>
<keyword evidence="10" id="KW-0862">Zinc</keyword>
<dbReference type="GO" id="GO:0046872">
    <property type="term" value="F:metal ion binding"/>
    <property type="evidence" value="ECO:0007669"/>
    <property type="project" value="UniProtKB-KW"/>
</dbReference>
<dbReference type="InterPro" id="IPR036388">
    <property type="entry name" value="WH-like_DNA-bd_sf"/>
</dbReference>
<dbReference type="FunFam" id="3.40.50.300:FF:000537">
    <property type="entry name" value="Bloom syndrome RecQ-like helicase"/>
    <property type="match status" value="1"/>
</dbReference>
<feature type="domain" description="Helicase C-terminal" evidence="23">
    <location>
        <begin position="864"/>
        <end position="1014"/>
    </location>
</feature>
<evidence type="ECO:0000259" key="21">
    <source>
        <dbReference type="PROSITE" id="PS50967"/>
    </source>
</evidence>
<evidence type="ECO:0000256" key="9">
    <source>
        <dbReference type="ARBA" id="ARBA00022806"/>
    </source>
</evidence>
<dbReference type="InterPro" id="IPR012532">
    <property type="entry name" value="BDHCT"/>
</dbReference>
<feature type="region of interest" description="Disordered" evidence="20">
    <location>
        <begin position="581"/>
        <end position="625"/>
    </location>
</feature>
<evidence type="ECO:0000256" key="19">
    <source>
        <dbReference type="ARBA" id="ARBA00073450"/>
    </source>
</evidence>
<keyword evidence="4" id="KW-0235">DNA replication</keyword>
<keyword evidence="24" id="KW-1185">Reference proteome</keyword>
<dbReference type="GO" id="GO:0009378">
    <property type="term" value="F:four-way junction helicase activity"/>
    <property type="evidence" value="ECO:0007669"/>
    <property type="project" value="TreeGrafter"/>
</dbReference>
<dbReference type="InParanoid" id="A0A6J2Q0B9"/>
<dbReference type="Gene3D" id="1.10.150.80">
    <property type="entry name" value="HRDC domain"/>
    <property type="match status" value="1"/>
</dbReference>
<dbReference type="GO" id="GO:0000723">
    <property type="term" value="P:telomere maintenance"/>
    <property type="evidence" value="ECO:0007669"/>
    <property type="project" value="TreeGrafter"/>
</dbReference>
<dbReference type="PROSITE" id="PS00690">
    <property type="entry name" value="DEAH_ATP_HELICASE"/>
    <property type="match status" value="1"/>
</dbReference>
<dbReference type="SMART" id="SM00487">
    <property type="entry name" value="DEXDc"/>
    <property type="match status" value="1"/>
</dbReference>
<dbReference type="PROSITE" id="PS51192">
    <property type="entry name" value="HELICASE_ATP_BIND_1"/>
    <property type="match status" value="1"/>
</dbReference>
<feature type="region of interest" description="Disordered" evidence="20">
    <location>
        <begin position="175"/>
        <end position="231"/>
    </location>
</feature>
<dbReference type="InterPro" id="IPR044876">
    <property type="entry name" value="HRDC_dom_sf"/>
</dbReference>
<dbReference type="GO" id="GO:0006260">
    <property type="term" value="P:DNA replication"/>
    <property type="evidence" value="ECO:0007669"/>
    <property type="project" value="UniProtKB-KW"/>
</dbReference>
<dbReference type="InterPro" id="IPR027417">
    <property type="entry name" value="P-loop_NTPase"/>
</dbReference>
<gene>
    <name evidence="25" type="primary">blm</name>
</gene>
<dbReference type="NCBIfam" id="TIGR00614">
    <property type="entry name" value="recQ_fam"/>
    <property type="match status" value="1"/>
</dbReference>
<keyword evidence="15" id="KW-0539">Nucleus</keyword>
<dbReference type="OrthoDB" id="10261556at2759"/>
<dbReference type="KEGG" id="cgob:115010310"/>
<keyword evidence="11" id="KW-0067">ATP-binding</keyword>
<comment type="cofactor">
    <cofactor evidence="1">
        <name>Zn(2+)</name>
        <dbReference type="ChEBI" id="CHEBI:29105"/>
    </cofactor>
</comment>
<dbReference type="PROSITE" id="PS50967">
    <property type="entry name" value="HRDC"/>
    <property type="match status" value="1"/>
</dbReference>
<evidence type="ECO:0000256" key="5">
    <source>
        <dbReference type="ARBA" id="ARBA00022723"/>
    </source>
</evidence>
<feature type="region of interest" description="Disordered" evidence="20">
    <location>
        <begin position="1"/>
        <end position="39"/>
    </location>
</feature>
<feature type="region of interest" description="Disordered" evidence="20">
    <location>
        <begin position="452"/>
        <end position="471"/>
    </location>
</feature>
<feature type="region of interest" description="Disordered" evidence="20">
    <location>
        <begin position="1279"/>
        <end position="1411"/>
    </location>
</feature>
<keyword evidence="7" id="KW-0227">DNA damage</keyword>
<feature type="region of interest" description="Disordered" evidence="20">
    <location>
        <begin position="338"/>
        <end position="369"/>
    </location>
</feature>
<keyword evidence="8" id="KW-0378">Hydrolase</keyword>
<dbReference type="CDD" id="cd18016">
    <property type="entry name" value="DEXHc_RecQ2_BLM"/>
    <property type="match status" value="1"/>
</dbReference>
<dbReference type="Pfam" id="PF00271">
    <property type="entry name" value="Helicase_C"/>
    <property type="match status" value="1"/>
</dbReference>
<accession>A0A6J2Q0B9</accession>
<protein>
    <recommendedName>
        <fullName evidence="19">RecQ-like DNA helicase BLM</fullName>
        <ecNumber evidence="17">5.6.2.4</ecNumber>
    </recommendedName>
    <alternativeName>
        <fullName evidence="18">DNA 3'-5' helicase BLM</fullName>
    </alternativeName>
</protein>
<comment type="similarity">
    <text evidence="3">Belongs to the helicase family. RecQ subfamily.</text>
</comment>
<feature type="domain" description="HRDC" evidence="21">
    <location>
        <begin position="1202"/>
        <end position="1282"/>
    </location>
</feature>